<evidence type="ECO:0000256" key="4">
    <source>
        <dbReference type="ARBA" id="ARBA00022679"/>
    </source>
</evidence>
<dbReference type="Gene3D" id="3.30.565.10">
    <property type="entry name" value="Histidine kinase-like ATPase, C-terminal domain"/>
    <property type="match status" value="1"/>
</dbReference>
<dbReference type="Gene3D" id="1.20.5.1930">
    <property type="match status" value="1"/>
</dbReference>
<dbReference type="PANTHER" id="PTHR24421:SF10">
    <property type="entry name" value="NITRATE_NITRITE SENSOR PROTEIN NARQ"/>
    <property type="match status" value="1"/>
</dbReference>
<evidence type="ECO:0000256" key="6">
    <source>
        <dbReference type="ARBA" id="ARBA00022777"/>
    </source>
</evidence>
<dbReference type="EC" id="2.7.13.3" evidence="2"/>
<accession>A0ABS1FL07</accession>
<keyword evidence="3" id="KW-0597">Phosphoprotein</keyword>
<dbReference type="Proteomes" id="UP000650005">
    <property type="component" value="Unassembled WGS sequence"/>
</dbReference>
<evidence type="ECO:0000259" key="10">
    <source>
        <dbReference type="Pfam" id="PF07730"/>
    </source>
</evidence>
<keyword evidence="7" id="KW-0067">ATP-binding</keyword>
<keyword evidence="9" id="KW-1133">Transmembrane helix</keyword>
<dbReference type="PANTHER" id="PTHR24421">
    <property type="entry name" value="NITRATE/NITRITE SENSOR PROTEIN NARX-RELATED"/>
    <property type="match status" value="1"/>
</dbReference>
<dbReference type="Pfam" id="PF07730">
    <property type="entry name" value="HisKA_3"/>
    <property type="match status" value="1"/>
</dbReference>
<dbReference type="EMBL" id="JAENIP010000010">
    <property type="protein sequence ID" value="MBK1843887.1"/>
    <property type="molecule type" value="Genomic_DNA"/>
</dbReference>
<keyword evidence="6" id="KW-0418">Kinase</keyword>
<feature type="domain" description="Signal transduction histidine kinase subgroup 3 dimerisation and phosphoacceptor" evidence="10">
    <location>
        <begin position="210"/>
        <end position="274"/>
    </location>
</feature>
<evidence type="ECO:0000313" key="12">
    <source>
        <dbReference type="Proteomes" id="UP000650005"/>
    </source>
</evidence>
<protein>
    <recommendedName>
        <fullName evidence="2">histidine kinase</fullName>
        <ecNumber evidence="2">2.7.13.3</ecNumber>
    </recommendedName>
</protein>
<proteinExistence type="predicted"/>
<keyword evidence="12" id="KW-1185">Reference proteome</keyword>
<dbReference type="InterPro" id="IPR011712">
    <property type="entry name" value="Sig_transdc_His_kin_sub3_dim/P"/>
</dbReference>
<comment type="caution">
    <text evidence="11">The sequence shown here is derived from an EMBL/GenBank/DDBJ whole genome shotgun (WGS) entry which is preliminary data.</text>
</comment>
<sequence length="413" mass="43179">MTDTNPGPHHAHTTVPVTRTDVLVAAVATTIGLAGVVMASQSAALGIPLTVPSAGLGTLVALSFAGQGIVLLFRRRRPVGVLWACGALDIAVGVLFAMLEPDAARANSVALPVALYTLFRERDLDRRSLINGSAAFLITLTVRIITAPPVPGGAALTAVSVAGAVVTGTLVAVSAYILRRRDMYTEILRERAELTDSRRAALAEAAAAEERTRIARELHDTTAHHLSAIAVQATAARAVIDTDPVAAAAILRRISSSASAALDDVRETVGHLRANAGGQDGAGDLPGGTGDLTAAALIDAGRRAGTDITATLVSDELLPSGAARRAIHRVLQEALTNARRHAPGCAVTVEMTERRLSVRTWGHFVDAPPGTGSIGMSERAAAIGARLRNDRDADGWIVELDWGRCRDQGRHRR</sequence>
<keyword evidence="8" id="KW-0902">Two-component regulatory system</keyword>
<evidence type="ECO:0000256" key="5">
    <source>
        <dbReference type="ARBA" id="ARBA00022741"/>
    </source>
</evidence>
<gene>
    <name evidence="11" type="ORF">JIM95_04715</name>
</gene>
<name>A0ABS1FL07_9CORY</name>
<evidence type="ECO:0000256" key="3">
    <source>
        <dbReference type="ARBA" id="ARBA00022553"/>
    </source>
</evidence>
<comment type="catalytic activity">
    <reaction evidence="1">
        <text>ATP + protein L-histidine = ADP + protein N-phospho-L-histidine.</text>
        <dbReference type="EC" id="2.7.13.3"/>
    </reaction>
</comment>
<dbReference type="InterPro" id="IPR036890">
    <property type="entry name" value="HATPase_C_sf"/>
</dbReference>
<evidence type="ECO:0000313" key="11">
    <source>
        <dbReference type="EMBL" id="MBK1843887.1"/>
    </source>
</evidence>
<keyword evidence="5" id="KW-0547">Nucleotide-binding</keyword>
<evidence type="ECO:0000256" key="2">
    <source>
        <dbReference type="ARBA" id="ARBA00012438"/>
    </source>
</evidence>
<feature type="transmembrane region" description="Helical" evidence="9">
    <location>
        <begin position="80"/>
        <end position="97"/>
    </location>
</feature>
<keyword evidence="4" id="KW-0808">Transferase</keyword>
<evidence type="ECO:0000256" key="7">
    <source>
        <dbReference type="ARBA" id="ARBA00022840"/>
    </source>
</evidence>
<feature type="transmembrane region" description="Helical" evidence="9">
    <location>
        <begin position="22"/>
        <end position="47"/>
    </location>
</feature>
<evidence type="ECO:0000256" key="1">
    <source>
        <dbReference type="ARBA" id="ARBA00000085"/>
    </source>
</evidence>
<feature type="transmembrane region" description="Helical" evidence="9">
    <location>
        <begin position="53"/>
        <end position="73"/>
    </location>
</feature>
<dbReference type="RefSeq" id="WP_200257506.1">
    <property type="nucleotide sequence ID" value="NZ_JAENIP020000001.1"/>
</dbReference>
<keyword evidence="9" id="KW-0812">Transmembrane</keyword>
<evidence type="ECO:0000256" key="8">
    <source>
        <dbReference type="ARBA" id="ARBA00023012"/>
    </source>
</evidence>
<evidence type="ECO:0000256" key="9">
    <source>
        <dbReference type="SAM" id="Phobius"/>
    </source>
</evidence>
<keyword evidence="9" id="KW-0472">Membrane</keyword>
<feature type="transmembrane region" description="Helical" evidence="9">
    <location>
        <begin position="152"/>
        <end position="178"/>
    </location>
</feature>
<organism evidence="11 12">
    <name type="scientific">Corynebacterium antarcticum</name>
    <dbReference type="NCBI Taxonomy" id="2800405"/>
    <lineage>
        <taxon>Bacteria</taxon>
        <taxon>Bacillati</taxon>
        <taxon>Actinomycetota</taxon>
        <taxon>Actinomycetes</taxon>
        <taxon>Mycobacteriales</taxon>
        <taxon>Corynebacteriaceae</taxon>
        <taxon>Corynebacterium</taxon>
    </lineage>
</organism>
<dbReference type="InterPro" id="IPR050482">
    <property type="entry name" value="Sensor_HK_TwoCompSys"/>
</dbReference>
<reference evidence="11" key="1">
    <citation type="submission" date="2021-01" db="EMBL/GenBank/DDBJ databases">
        <title>Characterization of Corynebacterium spp. from penguins.</title>
        <authorList>
            <person name="Svec P."/>
        </authorList>
    </citation>
    <scope>NUCLEOTIDE SEQUENCE</scope>
    <source>
        <strain evidence="11">CCM 8835</strain>
    </source>
</reference>